<accession>A0A1F6TEZ8</accession>
<sequence>MPAPALERIHALELPLHGATLLVPSANVAEVVNVGDFTPVPLAPGWLLGVTPWRTLAVPVVSFEALMGGTVTTPTPSSKVVILYPLPGRRDWEFYGLLTHAEPHPQTVDSALALAATSAELPDTPYVAAGLKLGGRLLVIPDLEALKKAFYP</sequence>
<dbReference type="STRING" id="1817758.A2150_08210"/>
<dbReference type="Gene3D" id="2.40.50.180">
    <property type="entry name" value="CheA-289, Domain 4"/>
    <property type="match status" value="1"/>
</dbReference>
<reference evidence="2 3" key="1">
    <citation type="journal article" date="2016" name="Nat. Commun.">
        <title>Thousands of microbial genomes shed light on interconnected biogeochemical processes in an aquifer system.</title>
        <authorList>
            <person name="Anantharaman K."/>
            <person name="Brown C.T."/>
            <person name="Hug L.A."/>
            <person name="Sharon I."/>
            <person name="Castelle C.J."/>
            <person name="Probst A.J."/>
            <person name="Thomas B.C."/>
            <person name="Singh A."/>
            <person name="Wilkins M.J."/>
            <person name="Karaoz U."/>
            <person name="Brodie E.L."/>
            <person name="Williams K.H."/>
            <person name="Hubbard S.S."/>
            <person name="Banfield J.F."/>
        </authorList>
    </citation>
    <scope>NUCLEOTIDE SEQUENCE [LARGE SCALE GENOMIC DNA]</scope>
</reference>
<feature type="domain" description="CheW-like" evidence="1">
    <location>
        <begin position="8"/>
        <end position="152"/>
    </location>
</feature>
<dbReference type="InterPro" id="IPR002545">
    <property type="entry name" value="CheW-lke_dom"/>
</dbReference>
<gene>
    <name evidence="2" type="ORF">A2150_08210</name>
</gene>
<evidence type="ECO:0000259" key="1">
    <source>
        <dbReference type="PROSITE" id="PS50851"/>
    </source>
</evidence>
<dbReference type="GO" id="GO:0006935">
    <property type="term" value="P:chemotaxis"/>
    <property type="evidence" value="ECO:0007669"/>
    <property type="project" value="InterPro"/>
</dbReference>
<dbReference type="PROSITE" id="PS50851">
    <property type="entry name" value="CHEW"/>
    <property type="match status" value="1"/>
</dbReference>
<evidence type="ECO:0000313" key="3">
    <source>
        <dbReference type="Proteomes" id="UP000177925"/>
    </source>
</evidence>
<comment type="caution">
    <text evidence="2">The sequence shown here is derived from an EMBL/GenBank/DDBJ whole genome shotgun (WGS) entry which is preliminary data.</text>
</comment>
<dbReference type="SUPFAM" id="SSF50341">
    <property type="entry name" value="CheW-like"/>
    <property type="match status" value="1"/>
</dbReference>
<dbReference type="EMBL" id="MFSS01000044">
    <property type="protein sequence ID" value="OGI43636.1"/>
    <property type="molecule type" value="Genomic_DNA"/>
</dbReference>
<dbReference type="InterPro" id="IPR036061">
    <property type="entry name" value="CheW-like_dom_sf"/>
</dbReference>
<protein>
    <recommendedName>
        <fullName evidence="1">CheW-like domain-containing protein</fullName>
    </recommendedName>
</protein>
<dbReference type="Proteomes" id="UP000177925">
    <property type="component" value="Unassembled WGS sequence"/>
</dbReference>
<name>A0A1F6TEZ8_9PROT</name>
<dbReference type="AlphaFoldDB" id="A0A1F6TEZ8"/>
<dbReference type="Pfam" id="PF01584">
    <property type="entry name" value="CheW"/>
    <property type="match status" value="1"/>
</dbReference>
<dbReference type="GO" id="GO:0007165">
    <property type="term" value="P:signal transduction"/>
    <property type="evidence" value="ECO:0007669"/>
    <property type="project" value="InterPro"/>
</dbReference>
<evidence type="ECO:0000313" key="2">
    <source>
        <dbReference type="EMBL" id="OGI43636.1"/>
    </source>
</evidence>
<dbReference type="SMART" id="SM00260">
    <property type="entry name" value="CheW"/>
    <property type="match status" value="1"/>
</dbReference>
<proteinExistence type="predicted"/>
<organism evidence="2 3">
    <name type="scientific">Candidatus Muproteobacteria bacterium RBG_16_64_11</name>
    <dbReference type="NCBI Taxonomy" id="1817758"/>
    <lineage>
        <taxon>Bacteria</taxon>
        <taxon>Pseudomonadati</taxon>
        <taxon>Pseudomonadota</taxon>
        <taxon>Candidatus Muproteobacteria</taxon>
    </lineage>
</organism>